<keyword evidence="2" id="KW-0472">Membrane</keyword>
<feature type="transmembrane region" description="Helical" evidence="2">
    <location>
        <begin position="46"/>
        <end position="71"/>
    </location>
</feature>
<dbReference type="PANTHER" id="PTHR35896">
    <property type="entry name" value="IG-LIKE DOMAIN-CONTAINING PROTEIN"/>
    <property type="match status" value="1"/>
</dbReference>
<evidence type="ECO:0000256" key="2">
    <source>
        <dbReference type="SAM" id="Phobius"/>
    </source>
</evidence>
<dbReference type="AlphaFoldDB" id="A0A6A6HNP1"/>
<evidence type="ECO:0000256" key="1">
    <source>
        <dbReference type="SAM" id="MobiDB-lite"/>
    </source>
</evidence>
<keyword evidence="4" id="KW-1185">Reference proteome</keyword>
<evidence type="ECO:0000313" key="3">
    <source>
        <dbReference type="EMBL" id="KAF2239438.1"/>
    </source>
</evidence>
<keyword evidence="2" id="KW-0812">Transmembrane</keyword>
<reference evidence="3" key="1">
    <citation type="journal article" date="2020" name="Stud. Mycol.">
        <title>101 Dothideomycetes genomes: a test case for predicting lifestyles and emergence of pathogens.</title>
        <authorList>
            <person name="Haridas S."/>
            <person name="Albert R."/>
            <person name="Binder M."/>
            <person name="Bloem J."/>
            <person name="Labutti K."/>
            <person name="Salamov A."/>
            <person name="Andreopoulos B."/>
            <person name="Baker S."/>
            <person name="Barry K."/>
            <person name="Bills G."/>
            <person name="Bluhm B."/>
            <person name="Cannon C."/>
            <person name="Castanera R."/>
            <person name="Culley D."/>
            <person name="Daum C."/>
            <person name="Ezra D."/>
            <person name="Gonzalez J."/>
            <person name="Henrissat B."/>
            <person name="Kuo A."/>
            <person name="Liang C."/>
            <person name="Lipzen A."/>
            <person name="Lutzoni F."/>
            <person name="Magnuson J."/>
            <person name="Mondo S."/>
            <person name="Nolan M."/>
            <person name="Ohm R."/>
            <person name="Pangilinan J."/>
            <person name="Park H.-J."/>
            <person name="Ramirez L."/>
            <person name="Alfaro M."/>
            <person name="Sun H."/>
            <person name="Tritt A."/>
            <person name="Yoshinaga Y."/>
            <person name="Zwiers L.-H."/>
            <person name="Turgeon B."/>
            <person name="Goodwin S."/>
            <person name="Spatafora J."/>
            <person name="Crous P."/>
            <person name="Grigoriev I."/>
        </authorList>
    </citation>
    <scope>NUCLEOTIDE SEQUENCE</scope>
    <source>
        <strain evidence="3">Tuck. ex Michener</strain>
    </source>
</reference>
<organism evidence="3 4">
    <name type="scientific">Viridothelium virens</name>
    <name type="common">Speckled blister lichen</name>
    <name type="synonym">Trypethelium virens</name>
    <dbReference type="NCBI Taxonomy" id="1048519"/>
    <lineage>
        <taxon>Eukaryota</taxon>
        <taxon>Fungi</taxon>
        <taxon>Dikarya</taxon>
        <taxon>Ascomycota</taxon>
        <taxon>Pezizomycotina</taxon>
        <taxon>Dothideomycetes</taxon>
        <taxon>Dothideomycetes incertae sedis</taxon>
        <taxon>Trypetheliales</taxon>
        <taxon>Trypetheliaceae</taxon>
        <taxon>Viridothelium</taxon>
    </lineage>
</organism>
<feature type="region of interest" description="Disordered" evidence="1">
    <location>
        <begin position="1"/>
        <end position="39"/>
    </location>
</feature>
<dbReference type="Proteomes" id="UP000800092">
    <property type="component" value="Unassembled WGS sequence"/>
</dbReference>
<dbReference type="InterPro" id="IPR053008">
    <property type="entry name" value="Phomopsin_biosynth_assoc"/>
</dbReference>
<name>A0A6A6HNP1_VIRVR</name>
<proteinExistence type="predicted"/>
<dbReference type="OrthoDB" id="3501153at2759"/>
<dbReference type="PANTHER" id="PTHR35896:SF3">
    <property type="entry name" value="MAJOR FACILITATOR SUPERFAMILY TRANSPORTER"/>
    <property type="match status" value="1"/>
</dbReference>
<accession>A0A6A6HNP1</accession>
<evidence type="ECO:0000313" key="4">
    <source>
        <dbReference type="Proteomes" id="UP000800092"/>
    </source>
</evidence>
<gene>
    <name evidence="3" type="ORF">EV356DRAFT_562919</name>
</gene>
<sequence>MFGISGRGWSYTSINSKSPDEKQLQHSQTLGEEHSHRSQQRRRLTIVTRSVIAALCAFSILLGVGMLAISIRKTTSPKNNSGRLCGNSTAEALSLGCTFDQLMWTWFPPNCPHYANDQFVQAEKWEYYLNPYTKEKAEGENWTKALDNQIDLWGQKGEHLTHCILMFLSIGQMLRDGTPYVPIIVKYEHIDHCAGVLLEQVRKDEEWHSVGTHVPDVRYDQNC</sequence>
<protein>
    <submittedName>
        <fullName evidence="3">Uncharacterized protein</fullName>
    </submittedName>
</protein>
<dbReference type="EMBL" id="ML991772">
    <property type="protein sequence ID" value="KAF2239438.1"/>
    <property type="molecule type" value="Genomic_DNA"/>
</dbReference>
<keyword evidence="2" id="KW-1133">Transmembrane helix</keyword>